<dbReference type="AlphaFoldDB" id="A0A1I7WR41"/>
<dbReference type="WBParaSite" id="Hba_07650">
    <property type="protein sequence ID" value="Hba_07650"/>
    <property type="gene ID" value="Hba_07650"/>
</dbReference>
<sequence length="118" mass="13122">MTNNINGQTINDKSNEISIKIIIIIRRKIKLDTYLYIIESLILESSPCSFGPGSAELLLLRGDFTIDGRAGWLAPFAPAGPSGYIDPLLRYLSSQLRSVVKVTTMHRKDDILHASLHL</sequence>
<accession>A0A1I7WR41</accession>
<keyword evidence="1" id="KW-1185">Reference proteome</keyword>
<name>A0A1I7WR41_HETBA</name>
<proteinExistence type="predicted"/>
<organism evidence="1 2">
    <name type="scientific">Heterorhabditis bacteriophora</name>
    <name type="common">Entomopathogenic nematode worm</name>
    <dbReference type="NCBI Taxonomy" id="37862"/>
    <lineage>
        <taxon>Eukaryota</taxon>
        <taxon>Metazoa</taxon>
        <taxon>Ecdysozoa</taxon>
        <taxon>Nematoda</taxon>
        <taxon>Chromadorea</taxon>
        <taxon>Rhabditida</taxon>
        <taxon>Rhabditina</taxon>
        <taxon>Rhabditomorpha</taxon>
        <taxon>Strongyloidea</taxon>
        <taxon>Heterorhabditidae</taxon>
        <taxon>Heterorhabditis</taxon>
    </lineage>
</organism>
<dbReference type="Proteomes" id="UP000095283">
    <property type="component" value="Unplaced"/>
</dbReference>
<protein>
    <submittedName>
        <fullName evidence="2">Uncharacterized protein</fullName>
    </submittedName>
</protein>
<evidence type="ECO:0000313" key="2">
    <source>
        <dbReference type="WBParaSite" id="Hba_07650"/>
    </source>
</evidence>
<evidence type="ECO:0000313" key="1">
    <source>
        <dbReference type="Proteomes" id="UP000095283"/>
    </source>
</evidence>
<reference evidence="2" key="1">
    <citation type="submission" date="2016-11" db="UniProtKB">
        <authorList>
            <consortium name="WormBaseParasite"/>
        </authorList>
    </citation>
    <scope>IDENTIFICATION</scope>
</reference>